<name>A0A0L0NY92_CANAR</name>
<sequence>MLLLKKSKTPEIQISGNAPIERLSVISTESNLDFDKMLQSSFYYEVSNFNGFLELLQQLASFSFWLQLTKGDSCLVIDSQNPNRIDLHLGEHDLTLNNYITRYLKFTKQSPMKAMGDTKSYYRTSMTYDDSKTTKDHRDFRFLLDRVFSDALLRLSLKSAVTLLENHRQTPNVMSLQINERADLSPLKADHIDESHDFYEYLSLLHLNKVPEISRSEYEKVTSMYEVPAIGPSGNSPKHLFLFAFKFVHPAVLQEVVIKDSVISTLSNTKLKHRLSYRSASGLYTWMLA</sequence>
<comment type="caution">
    <text evidence="1">The sequence shown here is derived from an EMBL/GenBank/DDBJ whole genome shotgun (WGS) entry which is preliminary data.</text>
</comment>
<accession>A0A0L0NY92</accession>
<dbReference type="Proteomes" id="UP000037122">
    <property type="component" value="Unassembled WGS sequence"/>
</dbReference>
<organism evidence="1 2">
    <name type="scientific">Candidozyma auris</name>
    <name type="common">Yeast</name>
    <name type="synonym">Candida auris</name>
    <dbReference type="NCBI Taxonomy" id="498019"/>
    <lineage>
        <taxon>Eukaryota</taxon>
        <taxon>Fungi</taxon>
        <taxon>Dikarya</taxon>
        <taxon>Ascomycota</taxon>
        <taxon>Saccharomycotina</taxon>
        <taxon>Pichiomycetes</taxon>
        <taxon>Metschnikowiaceae</taxon>
        <taxon>Candidozyma</taxon>
    </lineage>
</organism>
<dbReference type="EMBL" id="LGST01000026">
    <property type="protein sequence ID" value="KND99156.1"/>
    <property type="molecule type" value="Genomic_DNA"/>
</dbReference>
<dbReference type="VEuPathDB" id="FungiDB:CJJ09_001386"/>
<evidence type="ECO:0000313" key="2">
    <source>
        <dbReference type="Proteomes" id="UP000037122"/>
    </source>
</evidence>
<gene>
    <name evidence="1" type="ORF">QG37_03952</name>
</gene>
<protein>
    <submittedName>
        <fullName evidence="1">Uncharacterized protein</fullName>
    </submittedName>
</protein>
<dbReference type="VEuPathDB" id="FungiDB:QG37_03952"/>
<dbReference type="VEuPathDB" id="FungiDB:CJI97_002762"/>
<reference evidence="2" key="1">
    <citation type="journal article" date="2015" name="BMC Genomics">
        <title>Draft genome of a commonly misdiagnosed multidrug resistant pathogen Candida auris.</title>
        <authorList>
            <person name="Chatterjee S."/>
            <person name="Alampalli S.V."/>
            <person name="Nageshan R.K."/>
            <person name="Chettiar S.T."/>
            <person name="Joshi S."/>
            <person name="Tatu U.S."/>
        </authorList>
    </citation>
    <scope>NUCLEOTIDE SEQUENCE [LARGE SCALE GENOMIC DNA]</scope>
    <source>
        <strain evidence="2">6684</strain>
    </source>
</reference>
<dbReference type="VEuPathDB" id="FungiDB:CJI96_0000551"/>
<dbReference type="VEuPathDB" id="FungiDB:B9J08_002709"/>
<dbReference type="AlphaFoldDB" id="A0A0L0NY92"/>
<dbReference type="VEuPathDB" id="FungiDB:CJJ07_004729"/>
<proteinExistence type="predicted"/>
<evidence type="ECO:0000313" key="1">
    <source>
        <dbReference type="EMBL" id="KND99156.1"/>
    </source>
</evidence>